<dbReference type="PROSITE" id="PS00107">
    <property type="entry name" value="PROTEIN_KINASE_ATP"/>
    <property type="match status" value="1"/>
</dbReference>
<evidence type="ECO:0000256" key="10">
    <source>
        <dbReference type="RuleBase" id="RU000304"/>
    </source>
</evidence>
<feature type="non-terminal residue" evidence="12">
    <location>
        <position position="204"/>
    </location>
</feature>
<evidence type="ECO:0000256" key="4">
    <source>
        <dbReference type="ARBA" id="ARBA00022741"/>
    </source>
</evidence>
<dbReference type="Proteomes" id="UP000001058">
    <property type="component" value="Unassembled WGS sequence"/>
</dbReference>
<dbReference type="Gene3D" id="3.30.200.20">
    <property type="entry name" value="Phosphorylase Kinase, domain 1"/>
    <property type="match status" value="1"/>
</dbReference>
<dbReference type="Gene3D" id="1.10.510.10">
    <property type="entry name" value="Transferase(Phosphotransferase) domain 1"/>
    <property type="match status" value="1"/>
</dbReference>
<dbReference type="FunFam" id="3.30.200.20:FF:000049">
    <property type="entry name" value="cyclin-dependent kinase-like 1 isoform X1"/>
    <property type="match status" value="1"/>
</dbReference>
<dbReference type="AlphaFoldDB" id="D8UC34"/>
<gene>
    <name evidence="12" type="ORF">VOLCADRAFT_31990</name>
</gene>
<evidence type="ECO:0000256" key="2">
    <source>
        <dbReference type="ARBA" id="ARBA00022527"/>
    </source>
</evidence>
<organism evidence="13">
    <name type="scientific">Volvox carteri f. nagariensis</name>
    <dbReference type="NCBI Taxonomy" id="3068"/>
    <lineage>
        <taxon>Eukaryota</taxon>
        <taxon>Viridiplantae</taxon>
        <taxon>Chlorophyta</taxon>
        <taxon>core chlorophytes</taxon>
        <taxon>Chlorophyceae</taxon>
        <taxon>CS clade</taxon>
        <taxon>Chlamydomonadales</taxon>
        <taxon>Volvocaceae</taxon>
        <taxon>Volvox</taxon>
    </lineage>
</organism>
<reference evidence="12 13" key="1">
    <citation type="journal article" date="2010" name="Science">
        <title>Genomic analysis of organismal complexity in the multicellular green alga Volvox carteri.</title>
        <authorList>
            <person name="Prochnik S.E."/>
            <person name="Umen J."/>
            <person name="Nedelcu A.M."/>
            <person name="Hallmann A."/>
            <person name="Miller S.M."/>
            <person name="Nishii I."/>
            <person name="Ferris P."/>
            <person name="Kuo A."/>
            <person name="Mitros T."/>
            <person name="Fritz-Laylin L.K."/>
            <person name="Hellsten U."/>
            <person name="Chapman J."/>
            <person name="Simakov O."/>
            <person name="Rensing S.A."/>
            <person name="Terry A."/>
            <person name="Pangilinan J."/>
            <person name="Kapitonov V."/>
            <person name="Jurka J."/>
            <person name="Salamov A."/>
            <person name="Shapiro H."/>
            <person name="Schmutz J."/>
            <person name="Grimwood J."/>
            <person name="Lindquist E."/>
            <person name="Lucas S."/>
            <person name="Grigoriev I.V."/>
            <person name="Schmitt R."/>
            <person name="Kirk D."/>
            <person name="Rokhsar D.S."/>
        </authorList>
    </citation>
    <scope>NUCLEOTIDE SEQUENCE [LARGE SCALE GENOMIC DNA]</scope>
    <source>
        <strain evidence="13">f. Nagariensis / Eve</strain>
    </source>
</reference>
<evidence type="ECO:0000256" key="9">
    <source>
        <dbReference type="PROSITE-ProRule" id="PRU10141"/>
    </source>
</evidence>
<keyword evidence="3" id="KW-0808">Transferase</keyword>
<name>D8UC34_VOLCA</name>
<keyword evidence="4 9" id="KW-0547">Nucleotide-binding</keyword>
<accession>D8UC34</accession>
<evidence type="ECO:0000256" key="8">
    <source>
        <dbReference type="ARBA" id="ARBA00048367"/>
    </source>
</evidence>
<protein>
    <recommendedName>
        <fullName evidence="1">cyclin-dependent kinase</fullName>
        <ecNumber evidence="1">2.7.11.22</ecNumber>
    </recommendedName>
</protein>
<evidence type="ECO:0000259" key="11">
    <source>
        <dbReference type="PROSITE" id="PS50011"/>
    </source>
</evidence>
<comment type="catalytic activity">
    <reaction evidence="8">
        <text>L-seryl-[protein] + ATP = O-phospho-L-seryl-[protein] + ADP + H(+)</text>
        <dbReference type="Rhea" id="RHEA:17989"/>
        <dbReference type="Rhea" id="RHEA-COMP:9863"/>
        <dbReference type="Rhea" id="RHEA-COMP:11604"/>
        <dbReference type="ChEBI" id="CHEBI:15378"/>
        <dbReference type="ChEBI" id="CHEBI:29999"/>
        <dbReference type="ChEBI" id="CHEBI:30616"/>
        <dbReference type="ChEBI" id="CHEBI:83421"/>
        <dbReference type="ChEBI" id="CHEBI:456216"/>
        <dbReference type="EC" id="2.7.11.22"/>
    </reaction>
</comment>
<evidence type="ECO:0000313" key="13">
    <source>
        <dbReference type="Proteomes" id="UP000001058"/>
    </source>
</evidence>
<evidence type="ECO:0000256" key="6">
    <source>
        <dbReference type="ARBA" id="ARBA00022840"/>
    </source>
</evidence>
<feature type="non-terminal residue" evidence="12">
    <location>
        <position position="1"/>
    </location>
</feature>
<dbReference type="Pfam" id="PF00069">
    <property type="entry name" value="Pkinase"/>
    <property type="match status" value="1"/>
</dbReference>
<feature type="binding site" evidence="9">
    <location>
        <position position="34"/>
    </location>
    <ligand>
        <name>ATP</name>
        <dbReference type="ChEBI" id="CHEBI:30616"/>
    </ligand>
</feature>
<dbReference type="SUPFAM" id="SSF56112">
    <property type="entry name" value="Protein kinase-like (PK-like)"/>
    <property type="match status" value="1"/>
</dbReference>
<evidence type="ECO:0000256" key="1">
    <source>
        <dbReference type="ARBA" id="ARBA00012425"/>
    </source>
</evidence>
<dbReference type="GO" id="GO:0004693">
    <property type="term" value="F:cyclin-dependent protein serine/threonine kinase activity"/>
    <property type="evidence" value="ECO:0007669"/>
    <property type="project" value="UniProtKB-EC"/>
</dbReference>
<dbReference type="KEGG" id="vcn:VOLCADRAFT_31990"/>
<evidence type="ECO:0000256" key="5">
    <source>
        <dbReference type="ARBA" id="ARBA00022777"/>
    </source>
</evidence>
<dbReference type="OrthoDB" id="266718at2759"/>
<dbReference type="PANTHER" id="PTHR24055">
    <property type="entry name" value="MITOGEN-ACTIVATED PROTEIN KINASE"/>
    <property type="match status" value="1"/>
</dbReference>
<dbReference type="InterPro" id="IPR050117">
    <property type="entry name" value="MAPK"/>
</dbReference>
<dbReference type="eggNOG" id="KOG0593">
    <property type="taxonomic scope" value="Eukaryota"/>
</dbReference>
<evidence type="ECO:0000313" key="12">
    <source>
        <dbReference type="EMBL" id="EFJ42776.1"/>
    </source>
</evidence>
<dbReference type="EMBL" id="GL378379">
    <property type="protein sequence ID" value="EFJ42776.1"/>
    <property type="molecule type" value="Genomic_DNA"/>
</dbReference>
<dbReference type="GeneID" id="9618988"/>
<dbReference type="PROSITE" id="PS50011">
    <property type="entry name" value="PROTEIN_KINASE_DOM"/>
    <property type="match status" value="1"/>
</dbReference>
<dbReference type="RefSeq" id="XP_002956237.1">
    <property type="nucleotide sequence ID" value="XM_002956191.1"/>
</dbReference>
<dbReference type="InterPro" id="IPR008271">
    <property type="entry name" value="Ser/Thr_kinase_AS"/>
</dbReference>
<evidence type="ECO:0000256" key="3">
    <source>
        <dbReference type="ARBA" id="ARBA00022679"/>
    </source>
</evidence>
<proteinExistence type="inferred from homology"/>
<evidence type="ECO:0000256" key="7">
    <source>
        <dbReference type="ARBA" id="ARBA00047811"/>
    </source>
</evidence>
<dbReference type="SMART" id="SM00220">
    <property type="entry name" value="S_TKc"/>
    <property type="match status" value="1"/>
</dbReference>
<dbReference type="STRING" id="3068.D8UC34"/>
<dbReference type="InterPro" id="IPR017441">
    <property type="entry name" value="Protein_kinase_ATP_BS"/>
</dbReference>
<comment type="catalytic activity">
    <reaction evidence="7">
        <text>L-threonyl-[protein] + ATP = O-phospho-L-threonyl-[protein] + ADP + H(+)</text>
        <dbReference type="Rhea" id="RHEA:46608"/>
        <dbReference type="Rhea" id="RHEA-COMP:11060"/>
        <dbReference type="Rhea" id="RHEA-COMP:11605"/>
        <dbReference type="ChEBI" id="CHEBI:15378"/>
        <dbReference type="ChEBI" id="CHEBI:30013"/>
        <dbReference type="ChEBI" id="CHEBI:30616"/>
        <dbReference type="ChEBI" id="CHEBI:61977"/>
        <dbReference type="ChEBI" id="CHEBI:456216"/>
        <dbReference type="EC" id="2.7.11.22"/>
    </reaction>
</comment>
<dbReference type="PROSITE" id="PS00108">
    <property type="entry name" value="PROTEIN_KINASE_ST"/>
    <property type="match status" value="1"/>
</dbReference>
<dbReference type="InterPro" id="IPR011009">
    <property type="entry name" value="Kinase-like_dom_sf"/>
</dbReference>
<keyword evidence="6 9" id="KW-0067">ATP-binding</keyword>
<keyword evidence="2 10" id="KW-0723">Serine/threonine-protein kinase</keyword>
<sequence>IQEKYEYIACIGSGAYSEVWHAIDKSTCRVVAIKVLKQAHTCKAVMRLVHREVRMLQTANHPNLVKLLSAFQSRSGRVHLVFERMETSIMDEVEANPEGLPYAILKAAVWQLLRAVAHLHERNIMHRDIKPANLLLDGNGVVKLCDFGFARHVGGRGEHTPYIVTRWYRAPEILAGSEYGPSSDVWSIACTIAEMATGTPLFPG</sequence>
<dbReference type="GO" id="GO:0005524">
    <property type="term" value="F:ATP binding"/>
    <property type="evidence" value="ECO:0007669"/>
    <property type="project" value="UniProtKB-UniRule"/>
</dbReference>
<dbReference type="InParanoid" id="D8UC34"/>
<dbReference type="EC" id="2.7.11.22" evidence="1"/>
<comment type="similarity">
    <text evidence="10">Belongs to the protein kinase superfamily.</text>
</comment>
<dbReference type="InterPro" id="IPR000719">
    <property type="entry name" value="Prot_kinase_dom"/>
</dbReference>
<feature type="domain" description="Protein kinase" evidence="11">
    <location>
        <begin position="5"/>
        <end position="204"/>
    </location>
</feature>
<keyword evidence="13" id="KW-1185">Reference proteome</keyword>
<keyword evidence="5" id="KW-0418">Kinase</keyword>